<name>A0A2P7Z3C5_9PEZI</name>
<feature type="compositionally biased region" description="Low complexity" evidence="1">
    <location>
        <begin position="128"/>
        <end position="142"/>
    </location>
</feature>
<dbReference type="EMBL" id="NHZQ01000334">
    <property type="protein sequence ID" value="PSK42718.1"/>
    <property type="molecule type" value="Genomic_DNA"/>
</dbReference>
<evidence type="ECO:0000313" key="2">
    <source>
        <dbReference type="EMBL" id="PSK42718.1"/>
    </source>
</evidence>
<evidence type="ECO:0000256" key="1">
    <source>
        <dbReference type="SAM" id="MobiDB-lite"/>
    </source>
</evidence>
<protein>
    <submittedName>
        <fullName evidence="2">Uncharacterized protein</fullName>
    </submittedName>
</protein>
<reference evidence="2 3" key="1">
    <citation type="submission" date="2017-05" db="EMBL/GenBank/DDBJ databases">
        <title>Draft genome sequence of Elsinoe australis.</title>
        <authorList>
            <person name="Cheng Q."/>
        </authorList>
    </citation>
    <scope>NUCLEOTIDE SEQUENCE [LARGE SCALE GENOMIC DNA]</scope>
    <source>
        <strain evidence="2 3">NL1</strain>
    </source>
</reference>
<feature type="compositionally biased region" description="Basic and acidic residues" evidence="1">
    <location>
        <begin position="146"/>
        <end position="159"/>
    </location>
</feature>
<organism evidence="2 3">
    <name type="scientific">Elsinoe australis</name>
    <dbReference type="NCBI Taxonomy" id="40998"/>
    <lineage>
        <taxon>Eukaryota</taxon>
        <taxon>Fungi</taxon>
        <taxon>Dikarya</taxon>
        <taxon>Ascomycota</taxon>
        <taxon>Pezizomycotina</taxon>
        <taxon>Dothideomycetes</taxon>
        <taxon>Dothideomycetidae</taxon>
        <taxon>Myriangiales</taxon>
        <taxon>Elsinoaceae</taxon>
        <taxon>Elsinoe</taxon>
    </lineage>
</organism>
<dbReference type="Proteomes" id="UP000243723">
    <property type="component" value="Unassembled WGS sequence"/>
</dbReference>
<gene>
    <name evidence="2" type="ORF">B9Z65_5640</name>
</gene>
<dbReference type="OrthoDB" id="3914234at2759"/>
<keyword evidence="3" id="KW-1185">Reference proteome</keyword>
<feature type="compositionally biased region" description="Polar residues" evidence="1">
    <location>
        <begin position="205"/>
        <end position="222"/>
    </location>
</feature>
<feature type="compositionally biased region" description="Low complexity" evidence="1">
    <location>
        <begin position="91"/>
        <end position="117"/>
    </location>
</feature>
<comment type="caution">
    <text evidence="2">The sequence shown here is derived from an EMBL/GenBank/DDBJ whole genome shotgun (WGS) entry which is preliminary data.</text>
</comment>
<dbReference type="AlphaFoldDB" id="A0A2P7Z3C5"/>
<sequence length="262" mass="29080">MAESVYSYYGDSDAESLYADAQSDVESVCEAQCQRAQAVRYLQPGKPSIVDLMRAEKPVFKRASQMVVRRPIERPFISPIQPPKNYRRSFSPGQSSESGNESESSEQSSSGRSSEPSTPILDEEDGATTPTSEGSPSTPDTPKSSFEQEHRFPTKENVESHSSSFKSKMSSRLRMFPKRSTSMNVNSEQDSVKQAPQLPPLFTQPARSSTNLASYQLSSSPESEPVTAKHVPSRSIWRDAGKSKFLNHKLRRVDSRVGLNVH</sequence>
<feature type="compositionally biased region" description="Polar residues" evidence="1">
    <location>
        <begin position="179"/>
        <end position="194"/>
    </location>
</feature>
<proteinExistence type="predicted"/>
<accession>A0A2P7Z3C5</accession>
<evidence type="ECO:0000313" key="3">
    <source>
        <dbReference type="Proteomes" id="UP000243723"/>
    </source>
</evidence>
<feature type="region of interest" description="Disordered" evidence="1">
    <location>
        <begin position="74"/>
        <end position="235"/>
    </location>
</feature>